<keyword evidence="4 8" id="KW-0812">Transmembrane</keyword>
<feature type="transmembrane region" description="Helical" evidence="8">
    <location>
        <begin position="12"/>
        <end position="29"/>
    </location>
</feature>
<protein>
    <submittedName>
        <fullName evidence="10">Amino acid ABC transporter membrane protein (PAAT family)</fullName>
    </submittedName>
</protein>
<feature type="transmembrane region" description="Helical" evidence="8">
    <location>
        <begin position="176"/>
        <end position="199"/>
    </location>
</feature>
<comment type="caution">
    <text evidence="10">The sequence shown here is derived from an EMBL/GenBank/DDBJ whole genome shotgun (WGS) entry which is preliminary data.</text>
</comment>
<dbReference type="EMBL" id="PZZZ01000006">
    <property type="protein sequence ID" value="PTM93515.1"/>
    <property type="molecule type" value="Genomic_DNA"/>
</dbReference>
<keyword evidence="5" id="KW-0029">Amino-acid transport</keyword>
<dbReference type="PANTHER" id="PTHR30614">
    <property type="entry name" value="MEMBRANE COMPONENT OF AMINO ACID ABC TRANSPORTER"/>
    <property type="match status" value="1"/>
</dbReference>
<dbReference type="InterPro" id="IPR043429">
    <property type="entry name" value="ArtM/GltK/GlnP/TcyL/YhdX-like"/>
</dbReference>
<keyword evidence="7 8" id="KW-0472">Membrane</keyword>
<evidence type="ECO:0000256" key="4">
    <source>
        <dbReference type="ARBA" id="ARBA00022692"/>
    </source>
</evidence>
<feature type="transmembrane region" description="Helical" evidence="8">
    <location>
        <begin position="81"/>
        <end position="103"/>
    </location>
</feature>
<evidence type="ECO:0000313" key="10">
    <source>
        <dbReference type="EMBL" id="PTM93515.1"/>
    </source>
</evidence>
<feature type="transmembrane region" description="Helical" evidence="8">
    <location>
        <begin position="211"/>
        <end position="230"/>
    </location>
</feature>
<feature type="transmembrane region" description="Helical" evidence="8">
    <location>
        <begin position="237"/>
        <end position="256"/>
    </location>
</feature>
<evidence type="ECO:0000256" key="7">
    <source>
        <dbReference type="ARBA" id="ARBA00023136"/>
    </source>
</evidence>
<dbReference type="Gene3D" id="1.10.3720.10">
    <property type="entry name" value="MetI-like"/>
    <property type="match status" value="1"/>
</dbReference>
<name>A0A2T5B3F4_MYCDI</name>
<feature type="domain" description="ABC transmembrane type-1" evidence="9">
    <location>
        <begin position="346"/>
        <end position="539"/>
    </location>
</feature>
<dbReference type="SUPFAM" id="SSF161098">
    <property type="entry name" value="MetI-like"/>
    <property type="match status" value="1"/>
</dbReference>
<dbReference type="GO" id="GO:0006865">
    <property type="term" value="P:amino acid transport"/>
    <property type="evidence" value="ECO:0007669"/>
    <property type="project" value="UniProtKB-KW"/>
</dbReference>
<feature type="transmembrane region" description="Helical" evidence="8">
    <location>
        <begin position="382"/>
        <end position="401"/>
    </location>
</feature>
<feature type="transmembrane region" description="Helical" evidence="8">
    <location>
        <begin position="142"/>
        <end position="164"/>
    </location>
</feature>
<dbReference type="RefSeq" id="WP_108003842.1">
    <property type="nucleotide sequence ID" value="NZ_JBHEEX010000005.1"/>
</dbReference>
<dbReference type="PROSITE" id="PS50928">
    <property type="entry name" value="ABC_TM1"/>
    <property type="match status" value="1"/>
</dbReference>
<dbReference type="OrthoDB" id="9787841at2"/>
<dbReference type="GO" id="GO:0055085">
    <property type="term" value="P:transmembrane transport"/>
    <property type="evidence" value="ECO:0007669"/>
    <property type="project" value="InterPro"/>
</dbReference>
<dbReference type="InterPro" id="IPR035906">
    <property type="entry name" value="MetI-like_sf"/>
</dbReference>
<feature type="transmembrane region" description="Helical" evidence="8">
    <location>
        <begin position="49"/>
        <end position="69"/>
    </location>
</feature>
<feature type="transmembrane region" description="Helical" evidence="8">
    <location>
        <begin position="349"/>
        <end position="370"/>
    </location>
</feature>
<accession>A0A2T5B3F4</accession>
<evidence type="ECO:0000313" key="11">
    <source>
        <dbReference type="Proteomes" id="UP000241247"/>
    </source>
</evidence>
<evidence type="ECO:0000256" key="6">
    <source>
        <dbReference type="ARBA" id="ARBA00022989"/>
    </source>
</evidence>
<feature type="transmembrane region" description="Helical" evidence="8">
    <location>
        <begin position="518"/>
        <end position="539"/>
    </location>
</feature>
<dbReference type="PANTHER" id="PTHR30614:SF20">
    <property type="entry name" value="GLUTAMINE TRANSPORT SYSTEM PERMEASE PROTEIN GLNP"/>
    <property type="match status" value="1"/>
</dbReference>
<dbReference type="AlphaFoldDB" id="A0A2T5B3F4"/>
<organism evidence="10 11">
    <name type="scientific">Mycoplana dimorpha</name>
    <dbReference type="NCBI Taxonomy" id="28320"/>
    <lineage>
        <taxon>Bacteria</taxon>
        <taxon>Pseudomonadati</taxon>
        <taxon>Pseudomonadota</taxon>
        <taxon>Alphaproteobacteria</taxon>
        <taxon>Hyphomicrobiales</taxon>
        <taxon>Rhizobiaceae</taxon>
        <taxon>Mycoplana</taxon>
    </lineage>
</organism>
<dbReference type="Proteomes" id="UP000241247">
    <property type="component" value="Unassembled WGS sequence"/>
</dbReference>
<keyword evidence="11" id="KW-1185">Reference proteome</keyword>
<evidence type="ECO:0000259" key="9">
    <source>
        <dbReference type="PROSITE" id="PS50928"/>
    </source>
</evidence>
<gene>
    <name evidence="10" type="ORF">C7449_106200</name>
</gene>
<reference evidence="10 11" key="1">
    <citation type="submission" date="2018-04" db="EMBL/GenBank/DDBJ databases">
        <title>Genomic Encyclopedia of Type Strains, Phase IV (KMG-IV): sequencing the most valuable type-strain genomes for metagenomic binning, comparative biology and taxonomic classification.</title>
        <authorList>
            <person name="Goeker M."/>
        </authorList>
    </citation>
    <scope>NUCLEOTIDE SEQUENCE [LARGE SCALE GENOMIC DNA]</scope>
    <source>
        <strain evidence="10 11">DSM 7138</strain>
    </source>
</reference>
<dbReference type="GO" id="GO:0005886">
    <property type="term" value="C:plasma membrane"/>
    <property type="evidence" value="ECO:0007669"/>
    <property type="project" value="UniProtKB-SubCell"/>
</dbReference>
<evidence type="ECO:0000256" key="3">
    <source>
        <dbReference type="ARBA" id="ARBA00010072"/>
    </source>
</evidence>
<comment type="subcellular location">
    <subcellularLocation>
        <location evidence="2 8">Cell membrane</location>
        <topology evidence="2 8">Multi-pass membrane protein</topology>
    </subcellularLocation>
</comment>
<dbReference type="CDD" id="cd06261">
    <property type="entry name" value="TM_PBP2"/>
    <property type="match status" value="1"/>
</dbReference>
<evidence type="ECO:0000256" key="8">
    <source>
        <dbReference type="RuleBase" id="RU363032"/>
    </source>
</evidence>
<keyword evidence="6 8" id="KW-1133">Transmembrane helix</keyword>
<dbReference type="InterPro" id="IPR000515">
    <property type="entry name" value="MetI-like"/>
</dbReference>
<proteinExistence type="inferred from homology"/>
<sequence>MSFVRSIRPSNLIILSALPFIVYLFASSADYQRSLRAIVGVEPGSSAFVPGFLMLATAFSAGLAVPLLWRGKAPRRRMAALAALTSAVAATFIVAGDTVHPFIASVVANGVDSFKSELVIKGATPRQLTEAADLMVRRVEGWLWPTYAALLLAGIVLFFAGSRAQPGPQGAMRRAGAWLLGGVNGASLAFVLLFAHIAFAAGLATTIRAAIAAYMLAAVLGLVWVGLLKLHYTRRSLVLFAAAAVVLAASSAWFLLQPRDAYVLAGSLNGKVGIVTGTPSGLIGDVRFGRYEGAPLTETPVRTFLGPPEAIAAVGKNEDVSGALLPAAAVPADWPVLWRVEALNDGDRAAGITLAVLAIAVGLLTFGGFLHRRHPLSIGSEFIVDTIRGIPMLVIVLYVGLPLSGALKDATQGIFDPPNLMRGIAAMALAYSAYLAEIFRSGINAIPVGQIEAAASIGLNRWQTARLIILPQAFRIVIPPLGNELIAILKDTSLLSILSIRDITQRMREFQSASFLPFAPYNSAAILYILLTLAAASLINQIEKKYDIKHR</sequence>
<comment type="similarity">
    <text evidence="3">Belongs to the binding-protein-dependent transport system permease family. HisMQ subfamily.</text>
</comment>
<dbReference type="Pfam" id="PF00528">
    <property type="entry name" value="BPD_transp_1"/>
    <property type="match status" value="1"/>
</dbReference>
<evidence type="ECO:0000256" key="2">
    <source>
        <dbReference type="ARBA" id="ARBA00004651"/>
    </source>
</evidence>
<evidence type="ECO:0000256" key="1">
    <source>
        <dbReference type="ARBA" id="ARBA00003159"/>
    </source>
</evidence>
<comment type="function">
    <text evidence="1">Part of the binding-protein-dependent transport system for glutamine; probably responsible for the translocation of the substrate across the membrane.</text>
</comment>
<evidence type="ECO:0000256" key="5">
    <source>
        <dbReference type="ARBA" id="ARBA00022970"/>
    </source>
</evidence>
<keyword evidence="8" id="KW-0813">Transport</keyword>